<reference evidence="3" key="1">
    <citation type="submission" date="2018-02" db="EMBL/GenBank/DDBJ databases">
        <authorList>
            <person name="Hausmann B."/>
        </authorList>
    </citation>
    <scope>NUCLEOTIDE SEQUENCE [LARGE SCALE GENOMIC DNA]</scope>
    <source>
        <strain evidence="3">Peat soil MAG SbA1</strain>
    </source>
</reference>
<dbReference type="AlphaFoldDB" id="A0A2U3KWW0"/>
<feature type="transmembrane region" description="Helical" evidence="1">
    <location>
        <begin position="6"/>
        <end position="29"/>
    </location>
</feature>
<sequence length="189" mass="20773">MRYGIWWDAVCSLGGVIAILWGLAAIARTCAPNVSPAVFRVVRNVLLVSYIVCYLFSFLLSVGDKTGNGRCQDFWDAVVQTNVVPQSVSSPGQPAVFCSEAEYGIFRSRYQLVWTYGVPRDQQQKVLAAVTARHRVNGAAVQVVFYQRENWRVGGPYNADGTLADKDGTVIPGSATRGPEKIERVSVIR</sequence>
<dbReference type="EMBL" id="OMOD01000147">
    <property type="protein sequence ID" value="SPF44176.1"/>
    <property type="molecule type" value="Genomic_DNA"/>
</dbReference>
<proteinExistence type="predicted"/>
<feature type="transmembrane region" description="Helical" evidence="1">
    <location>
        <begin position="41"/>
        <end position="62"/>
    </location>
</feature>
<keyword evidence="1" id="KW-0472">Membrane</keyword>
<keyword evidence="1" id="KW-0812">Transmembrane</keyword>
<accession>A0A2U3KWW0</accession>
<evidence type="ECO:0000313" key="2">
    <source>
        <dbReference type="EMBL" id="SPF44176.1"/>
    </source>
</evidence>
<protein>
    <submittedName>
        <fullName evidence="2">Uncharacterized protein</fullName>
    </submittedName>
</protein>
<name>A0A2U3KWW0_9BACT</name>
<organism evidence="2 3">
    <name type="scientific">Candidatus Sulfotelmatobacter kueseliae</name>
    <dbReference type="NCBI Taxonomy" id="2042962"/>
    <lineage>
        <taxon>Bacteria</taxon>
        <taxon>Pseudomonadati</taxon>
        <taxon>Acidobacteriota</taxon>
        <taxon>Terriglobia</taxon>
        <taxon>Terriglobales</taxon>
        <taxon>Candidatus Korobacteraceae</taxon>
        <taxon>Candidatus Sulfotelmatobacter</taxon>
    </lineage>
</organism>
<evidence type="ECO:0000256" key="1">
    <source>
        <dbReference type="SAM" id="Phobius"/>
    </source>
</evidence>
<dbReference type="Proteomes" id="UP000238701">
    <property type="component" value="Unassembled WGS sequence"/>
</dbReference>
<gene>
    <name evidence="2" type="ORF">SBA1_520032</name>
</gene>
<keyword evidence="1" id="KW-1133">Transmembrane helix</keyword>
<evidence type="ECO:0000313" key="3">
    <source>
        <dbReference type="Proteomes" id="UP000238701"/>
    </source>
</evidence>